<evidence type="ECO:0000313" key="2">
    <source>
        <dbReference type="Proteomes" id="UP000095042"/>
    </source>
</evidence>
<organism evidence="1 2">
    <name type="scientific">Methyloceanibacter marginalis</name>
    <dbReference type="NCBI Taxonomy" id="1774971"/>
    <lineage>
        <taxon>Bacteria</taxon>
        <taxon>Pseudomonadati</taxon>
        <taxon>Pseudomonadota</taxon>
        <taxon>Alphaproteobacteria</taxon>
        <taxon>Hyphomicrobiales</taxon>
        <taxon>Hyphomicrobiaceae</taxon>
        <taxon>Methyloceanibacter</taxon>
    </lineage>
</organism>
<gene>
    <name evidence="1" type="ORF">AUC71_11365</name>
</gene>
<protein>
    <recommendedName>
        <fullName evidence="3">Autotransporter domain-containing protein</fullName>
    </recommendedName>
</protein>
<sequence>MIVGTLTGYGGRAYAACVNSGGSTYTCSDINGTQQNITVNNATVSTEAGFSVITPDPYGVNIDAYGDLSFTDANNSTLDAATAALRMNVKGDDGGTPGSITINTDGTLTGSEYGIAAYNAGTGAISITADGNVSATGLSSSGIMALNYGSNIIVATGTGTVQGNDSGISASNKGTGYTTVTVMGYVYGYPTGISAKNYADTTDLTVTTESGSKVRGDTAIYAANAGSGDLRIIAAGELIGSTGTGTIDARLTGTGNGYITTNGAVSGGRGIYTKSGASSGAWTIEANGDVTGTSTQGIFIDANAGASVTTAYGASVYGGIDGIAGGTQSGALSITAHGDVTGNTGGGIDVSIASATYGTNLSVTTGAGTTVSGGDTGILATNNGTGATTVTANGDITSGGNGILTQNYGTDSTVTIGAGSTVTAADAGIFSQNSGSGVQRIEVHGAVNSTSANGINAFNINGTELDIVTGAGSNV</sequence>
<accession>A0A1E3WC77</accession>
<keyword evidence="2" id="KW-1185">Reference proteome</keyword>
<evidence type="ECO:0000313" key="1">
    <source>
        <dbReference type="EMBL" id="ODS03122.1"/>
    </source>
</evidence>
<name>A0A1E3WC77_9HYPH</name>
<dbReference type="EMBL" id="LPWD01000165">
    <property type="protein sequence ID" value="ODS03122.1"/>
    <property type="molecule type" value="Genomic_DNA"/>
</dbReference>
<proteinExistence type="predicted"/>
<reference evidence="1 2" key="1">
    <citation type="journal article" date="2016" name="Environ. Microbiol.">
        <title>New Methyloceanibacter diversity from North Sea sediments includes methanotroph containing solely the soluble methane monooxygenase.</title>
        <authorList>
            <person name="Vekeman B."/>
            <person name="Kerckhof F.M."/>
            <person name="Cremers G."/>
            <person name="de Vos P."/>
            <person name="Vandamme P."/>
            <person name="Boon N."/>
            <person name="Op den Camp H.J."/>
            <person name="Heylen K."/>
        </authorList>
    </citation>
    <scope>NUCLEOTIDE SEQUENCE [LARGE SCALE GENOMIC DNA]</scope>
    <source>
        <strain evidence="1 2">R-67177</strain>
    </source>
</reference>
<comment type="caution">
    <text evidence="1">The sequence shown here is derived from an EMBL/GenBank/DDBJ whole genome shotgun (WGS) entry which is preliminary data.</text>
</comment>
<dbReference type="AlphaFoldDB" id="A0A1E3WC77"/>
<dbReference type="Proteomes" id="UP000095042">
    <property type="component" value="Unassembled WGS sequence"/>
</dbReference>
<evidence type="ECO:0008006" key="3">
    <source>
        <dbReference type="Google" id="ProtNLM"/>
    </source>
</evidence>